<dbReference type="PANTHER" id="PTHR46229">
    <property type="entry name" value="BOLA TRANSCRIPTION REGULATOR"/>
    <property type="match status" value="1"/>
</dbReference>
<accession>A0A520RZW5</accession>
<dbReference type="InterPro" id="IPR002634">
    <property type="entry name" value="BolA"/>
</dbReference>
<dbReference type="PANTHER" id="PTHR46229:SF2">
    <property type="entry name" value="BOLA-LIKE PROTEIN 1"/>
    <property type="match status" value="1"/>
</dbReference>
<dbReference type="GO" id="GO:1990229">
    <property type="term" value="C:iron-sulfur cluster assembly complex"/>
    <property type="evidence" value="ECO:0007669"/>
    <property type="project" value="UniProtKB-ARBA"/>
</dbReference>
<gene>
    <name evidence="4" type="ORF">EVA68_06290</name>
</gene>
<dbReference type="InterPro" id="IPR036065">
    <property type="entry name" value="BolA-like_sf"/>
</dbReference>
<dbReference type="EMBL" id="SHAG01000026">
    <property type="protein sequence ID" value="RZO75735.1"/>
    <property type="molecule type" value="Genomic_DNA"/>
</dbReference>
<dbReference type="AlphaFoldDB" id="A0A520RZW5"/>
<proteinExistence type="inferred from homology"/>
<evidence type="ECO:0000256" key="3">
    <source>
        <dbReference type="RuleBase" id="RU003860"/>
    </source>
</evidence>
<dbReference type="InterPro" id="IPR050961">
    <property type="entry name" value="BolA/IbaG_stress_morph_reg"/>
</dbReference>
<evidence type="ECO:0000256" key="1">
    <source>
        <dbReference type="ARBA" id="ARBA00005578"/>
    </source>
</evidence>
<organism evidence="4 5">
    <name type="scientific">OM182 bacterium</name>
    <dbReference type="NCBI Taxonomy" id="2510334"/>
    <lineage>
        <taxon>Bacteria</taxon>
        <taxon>Pseudomonadati</taxon>
        <taxon>Pseudomonadota</taxon>
        <taxon>Gammaproteobacteria</taxon>
        <taxon>OMG group</taxon>
        <taxon>OM182 clade</taxon>
    </lineage>
</organism>
<comment type="caution">
    <text evidence="4">The sequence shown here is derived from an EMBL/GenBank/DDBJ whole genome shotgun (WGS) entry which is preliminary data.</text>
</comment>
<dbReference type="Proteomes" id="UP000316199">
    <property type="component" value="Unassembled WGS sequence"/>
</dbReference>
<sequence length="105" mass="11845">MTVQQDIEEKLALVLMPKHLEVTNESINHNVPEGSESHFKITLVAQAFEQKRLLERHRMVNKILANELAGAVHALALHTYTESEWFDRNGDAPLSPPCRGASLFD</sequence>
<dbReference type="Pfam" id="PF01722">
    <property type="entry name" value="BolA"/>
    <property type="match status" value="1"/>
</dbReference>
<comment type="similarity">
    <text evidence="1 3">Belongs to the BolA/IbaG family.</text>
</comment>
<dbReference type="SUPFAM" id="SSF82657">
    <property type="entry name" value="BolA-like"/>
    <property type="match status" value="1"/>
</dbReference>
<evidence type="ECO:0000313" key="5">
    <source>
        <dbReference type="Proteomes" id="UP000316199"/>
    </source>
</evidence>
<dbReference type="GO" id="GO:0006351">
    <property type="term" value="P:DNA-templated transcription"/>
    <property type="evidence" value="ECO:0007669"/>
    <property type="project" value="TreeGrafter"/>
</dbReference>
<dbReference type="Gene3D" id="3.30.300.90">
    <property type="entry name" value="BolA-like"/>
    <property type="match status" value="1"/>
</dbReference>
<reference evidence="4 5" key="1">
    <citation type="submission" date="2019-02" db="EMBL/GenBank/DDBJ databases">
        <title>Prokaryotic population dynamics and viral predation in marine succession experiment using metagenomics: the confinement effect.</title>
        <authorList>
            <person name="Haro-Moreno J.M."/>
            <person name="Rodriguez-Valera F."/>
            <person name="Lopez-Perez M."/>
        </authorList>
    </citation>
    <scope>NUCLEOTIDE SEQUENCE [LARGE SCALE GENOMIC DNA]</scope>
    <source>
        <strain evidence="4">MED-G157</strain>
    </source>
</reference>
<name>A0A520RZW5_9GAMM</name>
<evidence type="ECO:0000256" key="2">
    <source>
        <dbReference type="ARBA" id="ARBA00074073"/>
    </source>
</evidence>
<dbReference type="PIRSF" id="PIRSF003113">
    <property type="entry name" value="BolA"/>
    <property type="match status" value="1"/>
</dbReference>
<evidence type="ECO:0000313" key="4">
    <source>
        <dbReference type="EMBL" id="RZO75735.1"/>
    </source>
</evidence>
<protein>
    <recommendedName>
        <fullName evidence="2">DNA-binding transcriptional regulator BolA</fullName>
    </recommendedName>
</protein>
<dbReference type="GO" id="GO:0005829">
    <property type="term" value="C:cytosol"/>
    <property type="evidence" value="ECO:0007669"/>
    <property type="project" value="TreeGrafter"/>
</dbReference>
<dbReference type="FunFam" id="3.30.300.90:FF:000001">
    <property type="entry name" value="Transcriptional regulator BolA"/>
    <property type="match status" value="1"/>
</dbReference>